<proteinExistence type="predicted"/>
<protein>
    <recommendedName>
        <fullName evidence="3">DUF3298 domain-containing protein</fullName>
    </recommendedName>
</protein>
<dbReference type="Gene3D" id="3.90.640.20">
    <property type="entry name" value="Heat-shock cognate protein, ATPase"/>
    <property type="match status" value="1"/>
</dbReference>
<dbReference type="Gene3D" id="3.30.565.40">
    <property type="entry name" value="Fervidobacterium nodosum Rt17-B1 like"/>
    <property type="match status" value="1"/>
</dbReference>
<dbReference type="Proteomes" id="UP000070531">
    <property type="component" value="Unassembled WGS sequence"/>
</dbReference>
<evidence type="ECO:0000313" key="1">
    <source>
        <dbReference type="EMBL" id="KXB80130.1"/>
    </source>
</evidence>
<evidence type="ECO:0000313" key="2">
    <source>
        <dbReference type="Proteomes" id="UP000070531"/>
    </source>
</evidence>
<dbReference type="EMBL" id="LSDL01000020">
    <property type="protein sequence ID" value="KXB80130.1"/>
    <property type="molecule type" value="Genomic_DNA"/>
</dbReference>
<sequence>MVNFSIYAKVTAIFCNFVHIMTKKSFILCTFLVVGSFLLCSCYKKNKSAKVLTLPITKAVIDTTAHLSDNITCEVHVKFSYLKGEKYSTTTDSLLRMGLLQPDYLSILNEHITPKHALIIFAKKYIKEYFYMAKLIRQHEKQNAKTKGKLSINVTLSSGDGDNIVATSNISIDDGSGIKTKYCIIRNFNPKTGKLLTLKDRYGNKEMNNVIIDAFGKKLNIDDPTLKDIQAKGFFENINIYPASNYIFTDDSTIFVYNPGEINSKGIRIAIEK</sequence>
<organism evidence="1">
    <name type="scientific">Prevotella amnii</name>
    <dbReference type="NCBI Taxonomy" id="419005"/>
    <lineage>
        <taxon>Bacteria</taxon>
        <taxon>Pseudomonadati</taxon>
        <taxon>Bacteroidota</taxon>
        <taxon>Bacteroidia</taxon>
        <taxon>Bacteroidales</taxon>
        <taxon>Prevotellaceae</taxon>
        <taxon>Prevotella</taxon>
    </lineage>
</organism>
<dbReference type="PATRIC" id="fig|419005.5.peg.424"/>
<dbReference type="InterPro" id="IPR037126">
    <property type="entry name" value="PdaC/RsiV-like_sf"/>
</dbReference>
<evidence type="ECO:0008006" key="3">
    <source>
        <dbReference type="Google" id="ProtNLM"/>
    </source>
</evidence>
<reference evidence="1 2" key="1">
    <citation type="submission" date="2016-01" db="EMBL/GenBank/DDBJ databases">
        <authorList>
            <person name="Oliw E.H."/>
        </authorList>
    </citation>
    <scope>NUCLEOTIDE SEQUENCE [LARGE SCALE GENOMIC DNA]</scope>
    <source>
        <strain evidence="1 2">DNF00307</strain>
    </source>
</reference>
<comment type="caution">
    <text evidence="1">The sequence shown here is derived from an EMBL/GenBank/DDBJ whole genome shotgun (WGS) entry which is preliminary data.</text>
</comment>
<dbReference type="AlphaFoldDB" id="A0A134BJL7"/>
<dbReference type="STRING" id="419005.HMPREF1860_00418"/>
<accession>A0A134BJL7</accession>
<name>A0A134BJL7_9BACT</name>
<gene>
    <name evidence="1" type="ORF">HMPREF1860_00418</name>
</gene>